<dbReference type="EMBL" id="CM041545">
    <property type="protein sequence ID" value="KAI3361895.1"/>
    <property type="molecule type" value="Genomic_DNA"/>
</dbReference>
<keyword evidence="2" id="KW-1185">Reference proteome</keyword>
<name>A0ACB8W1N6_9TELE</name>
<gene>
    <name evidence="1" type="ORF">L3Q82_002217</name>
</gene>
<accession>A0ACB8W1N6</accession>
<organism evidence="1 2">
    <name type="scientific">Scortum barcoo</name>
    <name type="common">barcoo grunter</name>
    <dbReference type="NCBI Taxonomy" id="214431"/>
    <lineage>
        <taxon>Eukaryota</taxon>
        <taxon>Metazoa</taxon>
        <taxon>Chordata</taxon>
        <taxon>Craniata</taxon>
        <taxon>Vertebrata</taxon>
        <taxon>Euteleostomi</taxon>
        <taxon>Actinopterygii</taxon>
        <taxon>Neopterygii</taxon>
        <taxon>Teleostei</taxon>
        <taxon>Neoteleostei</taxon>
        <taxon>Acanthomorphata</taxon>
        <taxon>Eupercaria</taxon>
        <taxon>Centrarchiformes</taxon>
        <taxon>Terapontoidei</taxon>
        <taxon>Terapontidae</taxon>
        <taxon>Scortum</taxon>
    </lineage>
</organism>
<evidence type="ECO:0000313" key="2">
    <source>
        <dbReference type="Proteomes" id="UP000831701"/>
    </source>
</evidence>
<reference evidence="1" key="1">
    <citation type="submission" date="2022-04" db="EMBL/GenBank/DDBJ databases">
        <title>Jade perch genome.</title>
        <authorList>
            <person name="Chao B."/>
        </authorList>
    </citation>
    <scope>NUCLEOTIDE SEQUENCE</scope>
    <source>
        <strain evidence="1">CB-2022</strain>
    </source>
</reference>
<evidence type="ECO:0000313" key="1">
    <source>
        <dbReference type="EMBL" id="KAI3361895.1"/>
    </source>
</evidence>
<sequence length="285" mass="32120">MWTHVGPCGPMWTRPCGPMWAHVDPCGLVGHVDMWAHVDPCGLMWTHVDPCGLTWAHVDSCGHVDHVGPCGLMWTHVGPCGPMWAHVDSCGLMWAHVGSCGLMWDSCGLMWTHVGSCGLMWTVDVDSWYLGVEGASAAAHALSLPADAYGNDPRLEAMWAMKAYNHAEVYFNLISSVDPKFLKLTKLDDKIYSSFRETFKDLDIKLLRSDDLKSDKAKETWRHFCNQFEGLVEDFNYGTLLRLDCEKDYTEENTIFATRVQFFAIEIARNREGYNNTVFVSKSKS</sequence>
<comment type="caution">
    <text evidence="1">The sequence shown here is derived from an EMBL/GenBank/DDBJ whole genome shotgun (WGS) entry which is preliminary data.</text>
</comment>
<proteinExistence type="predicted"/>
<dbReference type="Proteomes" id="UP000831701">
    <property type="component" value="Chromosome 15"/>
</dbReference>
<protein>
    <submittedName>
        <fullName evidence="1">Uncharacterized protein</fullName>
    </submittedName>
</protein>